<dbReference type="EMBL" id="QLZR01000001">
    <property type="protein sequence ID" value="RAZ81573.1"/>
    <property type="molecule type" value="Genomic_DNA"/>
</dbReference>
<feature type="region of interest" description="Disordered" evidence="1">
    <location>
        <begin position="1"/>
        <end position="20"/>
    </location>
</feature>
<reference evidence="2 3" key="1">
    <citation type="submission" date="2018-06" db="EMBL/GenBank/DDBJ databases">
        <title>The draft genome sequences of strains SCU63 and S1.</title>
        <authorList>
            <person name="Gan L."/>
        </authorList>
    </citation>
    <scope>NUCLEOTIDE SEQUENCE [LARGE SCALE GENOMIC DNA]</scope>
    <source>
        <strain evidence="2 3">SCU63</strain>
    </source>
</reference>
<dbReference type="AlphaFoldDB" id="A0A365L872"/>
<comment type="caution">
    <text evidence="2">The sequence shown here is derived from an EMBL/GenBank/DDBJ whole genome shotgun (WGS) entry which is preliminary data.</text>
</comment>
<evidence type="ECO:0000256" key="1">
    <source>
        <dbReference type="SAM" id="MobiDB-lite"/>
    </source>
</evidence>
<sequence length="218" mass="25194">MALASQSVAVDREPVNPLSRDRESRIEELKRWSGSENSGVAISYFFRQYALFVSAQFHLLTYQNGYFECAGEDLTFNRIHNYGFNLLETHVPSAHFKNVETNERFSAFHYILHEQTAKLIDEFRSHVKISPLILWDNVLGSVIWFYANLEQRDPRRAAADLEWLMDAANWSPMRKSHLARLLGDASLGQAVSRPLRKTCCLYKELPQFDTCTFCPQPN</sequence>
<accession>A0A365L872</accession>
<dbReference type="Proteomes" id="UP000251002">
    <property type="component" value="Unassembled WGS sequence"/>
</dbReference>
<evidence type="ECO:0000313" key="2">
    <source>
        <dbReference type="EMBL" id="RAZ81573.1"/>
    </source>
</evidence>
<evidence type="ECO:0008006" key="4">
    <source>
        <dbReference type="Google" id="ProtNLM"/>
    </source>
</evidence>
<gene>
    <name evidence="2" type="ORF">DP120_01040</name>
</gene>
<feature type="compositionally biased region" description="Basic and acidic residues" evidence="1">
    <location>
        <begin position="10"/>
        <end position="20"/>
    </location>
</feature>
<organism evidence="2 3">
    <name type="scientific">Planococcus halotolerans</name>
    <dbReference type="NCBI Taxonomy" id="2233542"/>
    <lineage>
        <taxon>Bacteria</taxon>
        <taxon>Bacillati</taxon>
        <taxon>Bacillota</taxon>
        <taxon>Bacilli</taxon>
        <taxon>Bacillales</taxon>
        <taxon>Caryophanaceae</taxon>
        <taxon>Planococcus</taxon>
    </lineage>
</organism>
<keyword evidence="3" id="KW-1185">Reference proteome</keyword>
<evidence type="ECO:0000313" key="3">
    <source>
        <dbReference type="Proteomes" id="UP000251002"/>
    </source>
</evidence>
<proteinExistence type="predicted"/>
<protein>
    <recommendedName>
        <fullName evidence="4">Aerobactin siderophore biosynthesis IucA/IucC-like C-terminal domain-containing protein</fullName>
    </recommendedName>
</protein>
<name>A0A365L872_9BACL</name>